<keyword evidence="4" id="KW-0498">Mitosis</keyword>
<dbReference type="InterPro" id="IPR003395">
    <property type="entry name" value="RecF/RecN/SMC_N"/>
</dbReference>
<feature type="coiled-coil region" evidence="9">
    <location>
        <begin position="726"/>
        <end position="934"/>
    </location>
</feature>
<evidence type="ECO:0000256" key="1">
    <source>
        <dbReference type="ARBA" id="ARBA00004123"/>
    </source>
</evidence>
<dbReference type="CDD" id="cd03272">
    <property type="entry name" value="ABC_SMC3_euk"/>
    <property type="match status" value="1"/>
</dbReference>
<evidence type="ECO:0000313" key="12">
    <source>
        <dbReference type="EMBL" id="RXK36092.1"/>
    </source>
</evidence>
<dbReference type="FunFam" id="3.40.50.300:FF:000370">
    <property type="entry name" value="Structural maintenance of chromosomes 3"/>
    <property type="match status" value="1"/>
</dbReference>
<evidence type="ECO:0000256" key="7">
    <source>
        <dbReference type="ARBA" id="ARBA00023306"/>
    </source>
</evidence>
<comment type="subcellular location">
    <subcellularLocation>
        <location evidence="1 8">Nucleus</location>
    </subcellularLocation>
</comment>
<keyword evidence="3" id="KW-0132">Cell division</keyword>
<feature type="coiled-coil region" evidence="9">
    <location>
        <begin position="320"/>
        <end position="382"/>
    </location>
</feature>
<dbReference type="InParanoid" id="A0A4Q1BBA6"/>
<dbReference type="AlphaFoldDB" id="A0A4Q1BBA6"/>
<dbReference type="GO" id="GO:0051276">
    <property type="term" value="P:chromosome organization"/>
    <property type="evidence" value="ECO:0007669"/>
    <property type="project" value="InterPro"/>
</dbReference>
<dbReference type="SMART" id="SM00968">
    <property type="entry name" value="SMC_hinge"/>
    <property type="match status" value="1"/>
</dbReference>
<dbReference type="Proteomes" id="UP000289152">
    <property type="component" value="Unassembled WGS sequence"/>
</dbReference>
<accession>A0A4Q1BBA6</accession>
<feature type="domain" description="SMC hinge" evidence="11">
    <location>
        <begin position="554"/>
        <end position="666"/>
    </location>
</feature>
<keyword evidence="5 9" id="KW-0175">Coiled coil</keyword>
<evidence type="ECO:0000256" key="6">
    <source>
        <dbReference type="ARBA" id="ARBA00023242"/>
    </source>
</evidence>
<name>A0A4Q1BBA6_TREME</name>
<dbReference type="PANTHER" id="PTHR43977">
    <property type="entry name" value="STRUCTURAL MAINTENANCE OF CHROMOSOMES PROTEIN 3"/>
    <property type="match status" value="1"/>
</dbReference>
<dbReference type="OrthoDB" id="431497at2759"/>
<dbReference type="VEuPathDB" id="FungiDB:TREMEDRAFT_70024"/>
<feature type="coiled-coil region" evidence="9">
    <location>
        <begin position="1024"/>
        <end position="1058"/>
    </location>
</feature>
<evidence type="ECO:0000256" key="4">
    <source>
        <dbReference type="ARBA" id="ARBA00022776"/>
    </source>
</evidence>
<dbReference type="InterPro" id="IPR010935">
    <property type="entry name" value="SMC_hinge"/>
</dbReference>
<dbReference type="STRING" id="5217.A0A4Q1BBA6"/>
<dbReference type="InterPro" id="IPR036277">
    <property type="entry name" value="SMC_hinge_sf"/>
</dbReference>
<sequence>MDEWRASQKSLRREIPTIRGMRKKRVDDAHSQYIKTITIQGFKSYRDQVAVEPFSPKHNVVVGRNGSGKSNFFSAIRFVLSDQYTSMTREERQNLLHAGTSTSATLSAYVEIVFDNTDGRFPTNLPELHLRRTIGLKKDEYSLDRKSASKAEVMNLLESAGFSRSNPYYIVPQGRITHLTNMGDKERLNLLKEVAGTKVYEQKRAESTKLIEETEAKRSKIFDLLQYIEDRLTELEEEKAELAEFQKSDKERRCLEYALHQKELEDVISALEQIEAERMNDLHNSNEKRKEFNKREAVVQQYEEALTTAKHALSTTSLALRQYESEMAELVRAKTEIECLLEDFAQAGESSEEKRGQLSGELESLEARLEEASGRLVDLGADLEDRVAEEKEAKEALDITQSKLKVLYEKQGRSRQFTSQAERDKYLKDEIKALKTYEKAQQQRIDDLNRDVKGAKSQLEEIVTRSREQTQGEEARRESLRQMGEEVSQLKKKVDAMQEERKNLWREDARLSHNVSNAKGEMETAERTLHGTMDKDTNIGLRSVKRIARQLNLNGVYGALYELFEVSDRYKTAVEVTASNSLFHVVVDNDDTASKILDVMNKEKSGRVTFMPLNRLKSVAVNYPKANDALPMIQKLKFDRAYIMAFEQVFGRTIICEDLATAAQYTRSHGLNAVTVEGDRVDRKGSLTGGYHDVRRSRLDAVKAVKKWRETYENDSTRHAEIKSNITQFEQQISQAMGQIQVIEAKRKQILDQRALISAQAGWSNRDEEQVRRRVSKLEASVGEAESELRDTREKIGSYEAELKVPMTQQLSSEEKKALERLTKDAEKQKQTLVTASQARLKASSERSKLEVELSESLRRKREELRRKLDDLEGDAGAGVLQVGEVELRNSELRQLIRSIEQLSDQVNGAERKVEEYTNEISELSTKLDEAQTEQTENTRAIIRVQKNSERYLTKRQTLITRRDECTNSIRDLGVLPDEAYTKYTDTRPDKLVKKLHKVNESLKKYAHVNKKAFEQYANFVKQRDEYLKRRDELDADATRIEELIETLDQRKDEAIERTFKQVSKYFEEVFEVLVPAGKGRLVMQKRIAGYVDEETEETPLAERGKSEIDNYSGVSIKVSFNSKDDEGQRIQQLSGGQKSLVALATVFAIQKCDPAPFYLFDEIDANLDAQYRTAVAGMIHSLSEGAQFITTTFKPELLAEADKFYGVFFDKQKVSSIKTIEKEDAYRFLENAAQVV</sequence>
<evidence type="ECO:0000256" key="2">
    <source>
        <dbReference type="ARBA" id="ARBA00005917"/>
    </source>
</evidence>
<dbReference type="Gene3D" id="3.30.70.1620">
    <property type="match status" value="1"/>
</dbReference>
<keyword evidence="13" id="KW-1185">Reference proteome</keyword>
<reference evidence="12 13" key="1">
    <citation type="submission" date="2016-06" db="EMBL/GenBank/DDBJ databases">
        <title>Evolution of pathogenesis and genome organization in the Tremellales.</title>
        <authorList>
            <person name="Cuomo C."/>
            <person name="Litvintseva A."/>
            <person name="Heitman J."/>
            <person name="Chen Y."/>
            <person name="Sun S."/>
            <person name="Springer D."/>
            <person name="Dromer F."/>
            <person name="Young S."/>
            <person name="Zeng Q."/>
            <person name="Chapman S."/>
            <person name="Gujja S."/>
            <person name="Saif S."/>
            <person name="Birren B."/>
        </authorList>
    </citation>
    <scope>NUCLEOTIDE SEQUENCE [LARGE SCALE GENOMIC DNA]</scope>
    <source>
        <strain evidence="12 13">ATCC 28783</strain>
    </source>
</reference>
<keyword evidence="6 8" id="KW-0539">Nucleus</keyword>
<proteinExistence type="inferred from homology"/>
<comment type="caution">
    <text evidence="12">The sequence shown here is derived from an EMBL/GenBank/DDBJ whole genome shotgun (WGS) entry which is preliminary data.</text>
</comment>
<feature type="coiled-coil region" evidence="9">
    <location>
        <begin position="225"/>
        <end position="277"/>
    </location>
</feature>
<dbReference type="InterPro" id="IPR041741">
    <property type="entry name" value="SMC3_ABC_euk"/>
</dbReference>
<dbReference type="FunCoup" id="A0A4Q1BBA6">
    <property type="interactions" value="748"/>
</dbReference>
<comment type="similarity">
    <text evidence="2">Belongs to the SMC family. SMC3 subfamily.</text>
</comment>
<evidence type="ECO:0000259" key="11">
    <source>
        <dbReference type="SMART" id="SM00968"/>
    </source>
</evidence>
<evidence type="ECO:0000256" key="8">
    <source>
        <dbReference type="PIRNR" id="PIRNR005719"/>
    </source>
</evidence>
<evidence type="ECO:0000256" key="3">
    <source>
        <dbReference type="ARBA" id="ARBA00022618"/>
    </source>
</evidence>
<dbReference type="EMBL" id="SDIL01000109">
    <property type="protein sequence ID" value="RXK36092.1"/>
    <property type="molecule type" value="Genomic_DNA"/>
</dbReference>
<dbReference type="Pfam" id="PF02463">
    <property type="entry name" value="SMC_N"/>
    <property type="match status" value="1"/>
</dbReference>
<evidence type="ECO:0000256" key="10">
    <source>
        <dbReference type="SAM" id="MobiDB-lite"/>
    </source>
</evidence>
<dbReference type="SUPFAM" id="SSF75553">
    <property type="entry name" value="Smc hinge domain"/>
    <property type="match status" value="1"/>
</dbReference>
<dbReference type="Pfam" id="PF06470">
    <property type="entry name" value="SMC_hinge"/>
    <property type="match status" value="1"/>
</dbReference>
<protein>
    <recommendedName>
        <fullName evidence="8">Structural maintenance of chromosomes protein</fullName>
    </recommendedName>
</protein>
<feature type="region of interest" description="Disordered" evidence="10">
    <location>
        <begin position="464"/>
        <end position="493"/>
    </location>
</feature>
<dbReference type="GO" id="GO:0016887">
    <property type="term" value="F:ATP hydrolysis activity"/>
    <property type="evidence" value="ECO:0007669"/>
    <property type="project" value="InterPro"/>
</dbReference>
<dbReference type="GO" id="GO:0005634">
    <property type="term" value="C:nucleus"/>
    <property type="evidence" value="ECO:0007669"/>
    <property type="project" value="UniProtKB-SubCell"/>
</dbReference>
<dbReference type="InterPro" id="IPR024704">
    <property type="entry name" value="SMC"/>
</dbReference>
<dbReference type="GO" id="GO:0007059">
    <property type="term" value="P:chromosome segregation"/>
    <property type="evidence" value="ECO:0007669"/>
    <property type="project" value="UniProtKB-ARBA"/>
</dbReference>
<dbReference type="GO" id="GO:0005694">
    <property type="term" value="C:chromosome"/>
    <property type="evidence" value="ECO:0007669"/>
    <property type="project" value="InterPro"/>
</dbReference>
<dbReference type="FunFam" id="3.40.50.300:FF:000424">
    <property type="entry name" value="Structural maintenance of chromosomes 3"/>
    <property type="match status" value="1"/>
</dbReference>
<dbReference type="Gene3D" id="1.20.1060.20">
    <property type="match status" value="1"/>
</dbReference>
<organism evidence="12 13">
    <name type="scientific">Tremella mesenterica</name>
    <name type="common">Jelly fungus</name>
    <dbReference type="NCBI Taxonomy" id="5217"/>
    <lineage>
        <taxon>Eukaryota</taxon>
        <taxon>Fungi</taxon>
        <taxon>Dikarya</taxon>
        <taxon>Basidiomycota</taxon>
        <taxon>Agaricomycotina</taxon>
        <taxon>Tremellomycetes</taxon>
        <taxon>Tremellales</taxon>
        <taxon>Tremellaceae</taxon>
        <taxon>Tremella</taxon>
    </lineage>
</organism>
<evidence type="ECO:0000313" key="13">
    <source>
        <dbReference type="Proteomes" id="UP000289152"/>
    </source>
</evidence>
<gene>
    <name evidence="12" type="ORF">M231_06640</name>
</gene>
<dbReference type="Gene3D" id="3.40.50.300">
    <property type="entry name" value="P-loop containing nucleotide triphosphate hydrolases"/>
    <property type="match status" value="2"/>
</dbReference>
<dbReference type="PIRSF" id="PIRSF005719">
    <property type="entry name" value="SMC"/>
    <property type="match status" value="1"/>
</dbReference>
<dbReference type="InterPro" id="IPR027417">
    <property type="entry name" value="P-loop_NTPase"/>
</dbReference>
<dbReference type="SUPFAM" id="SSF52540">
    <property type="entry name" value="P-loop containing nucleoside triphosphate hydrolases"/>
    <property type="match status" value="1"/>
</dbReference>
<dbReference type="GO" id="GO:0051301">
    <property type="term" value="P:cell division"/>
    <property type="evidence" value="ECO:0007669"/>
    <property type="project" value="UniProtKB-KW"/>
</dbReference>
<dbReference type="GO" id="GO:0005524">
    <property type="term" value="F:ATP binding"/>
    <property type="evidence" value="ECO:0007669"/>
    <property type="project" value="InterPro"/>
</dbReference>
<evidence type="ECO:0000256" key="9">
    <source>
        <dbReference type="SAM" id="Coils"/>
    </source>
</evidence>
<keyword evidence="7" id="KW-0131">Cell cycle</keyword>
<evidence type="ECO:0000256" key="5">
    <source>
        <dbReference type="ARBA" id="ARBA00023054"/>
    </source>
</evidence>